<keyword evidence="6" id="KW-1185">Reference proteome</keyword>
<dbReference type="Pfam" id="PF06388">
    <property type="entry name" value="DUF1075"/>
    <property type="match status" value="1"/>
</dbReference>
<dbReference type="InterPro" id="IPR009432">
    <property type="entry name" value="DUF1075"/>
</dbReference>
<evidence type="ECO:0000256" key="5">
    <source>
        <dbReference type="ARBA" id="ARBA00023136"/>
    </source>
</evidence>
<evidence type="ECO:0000256" key="4">
    <source>
        <dbReference type="ARBA" id="ARBA00022989"/>
    </source>
</evidence>
<dbReference type="InParanoid" id="A0A6P6Y7L4"/>
<keyword evidence="5" id="KW-0472">Membrane</keyword>
<dbReference type="GeneID" id="113794603"/>
<evidence type="ECO:0000256" key="3">
    <source>
        <dbReference type="ARBA" id="ARBA00022692"/>
    </source>
</evidence>
<comment type="subcellular location">
    <subcellularLocation>
        <location evidence="1">Membrane</location>
        <topology evidence="1">Single-pass membrane protein</topology>
    </subcellularLocation>
</comment>
<dbReference type="KEGG" id="dpte:113794603"/>
<evidence type="ECO:0000256" key="1">
    <source>
        <dbReference type="ARBA" id="ARBA00004167"/>
    </source>
</evidence>
<proteinExistence type="inferred from homology"/>
<accession>A0A6P6Y7L4</accession>
<dbReference type="Proteomes" id="UP000515146">
    <property type="component" value="Unplaced"/>
</dbReference>
<dbReference type="PANTHER" id="PTHR13674">
    <property type="entry name" value="GROWTH AND TRANSFORMATION-DEPENDENT PROTEIN"/>
    <property type="match status" value="1"/>
</dbReference>
<keyword evidence="4" id="KW-1133">Transmembrane helix</keyword>
<dbReference type="FunCoup" id="A0A6P6Y7L4">
    <property type="interactions" value="657"/>
</dbReference>
<evidence type="ECO:0000313" key="7">
    <source>
        <dbReference type="RefSeq" id="XP_027200524.1"/>
    </source>
</evidence>
<evidence type="ECO:0000313" key="6">
    <source>
        <dbReference type="Proteomes" id="UP000515146"/>
    </source>
</evidence>
<dbReference type="OrthoDB" id="8193498at2759"/>
<dbReference type="OMA" id="IMMRRVH"/>
<dbReference type="AlphaFoldDB" id="A0A6P6Y7L4"/>
<sequence>MSTDPKGHNPTALDRWLLVRYKKYPNAQQIPNNVSSIMMRRVHDKARIHVAIIIMALSGIGMFTNAMIGKYQAKQGYSIEKAVADYQQEYNKRKEQELSQQKK</sequence>
<dbReference type="GO" id="GO:0016020">
    <property type="term" value="C:membrane"/>
    <property type="evidence" value="ECO:0007669"/>
    <property type="project" value="UniProtKB-SubCell"/>
</dbReference>
<organism evidence="6 7">
    <name type="scientific">Dermatophagoides pteronyssinus</name>
    <name type="common">European house dust mite</name>
    <dbReference type="NCBI Taxonomy" id="6956"/>
    <lineage>
        <taxon>Eukaryota</taxon>
        <taxon>Metazoa</taxon>
        <taxon>Ecdysozoa</taxon>
        <taxon>Arthropoda</taxon>
        <taxon>Chelicerata</taxon>
        <taxon>Arachnida</taxon>
        <taxon>Acari</taxon>
        <taxon>Acariformes</taxon>
        <taxon>Sarcoptiformes</taxon>
        <taxon>Astigmata</taxon>
        <taxon>Psoroptidia</taxon>
        <taxon>Analgoidea</taxon>
        <taxon>Pyroglyphidae</taxon>
        <taxon>Dermatophagoidinae</taxon>
        <taxon>Dermatophagoides</taxon>
    </lineage>
</organism>
<comment type="similarity">
    <text evidence="2">Belongs to the UPF0389 family.</text>
</comment>
<gene>
    <name evidence="7" type="primary">LOC113794603</name>
</gene>
<keyword evidence="3" id="KW-0812">Transmembrane</keyword>
<reference evidence="7" key="1">
    <citation type="submission" date="2025-08" db="UniProtKB">
        <authorList>
            <consortium name="RefSeq"/>
        </authorList>
    </citation>
    <scope>IDENTIFICATION</scope>
    <source>
        <strain evidence="7">Airmid</strain>
    </source>
</reference>
<dbReference type="PANTHER" id="PTHR13674:SF5">
    <property type="entry name" value="UPF0389 PROTEIN CG9231"/>
    <property type="match status" value="1"/>
</dbReference>
<evidence type="ECO:0000256" key="2">
    <source>
        <dbReference type="ARBA" id="ARBA00007363"/>
    </source>
</evidence>
<protein>
    <submittedName>
        <fullName evidence="7">UPF0389 protein CG9231-like</fullName>
    </submittedName>
</protein>
<dbReference type="RefSeq" id="XP_027200524.1">
    <property type="nucleotide sequence ID" value="XM_027344723.1"/>
</dbReference>
<name>A0A6P6Y7L4_DERPT</name>